<evidence type="ECO:0000313" key="2">
    <source>
        <dbReference type="Proteomes" id="UP000352698"/>
    </source>
</evidence>
<evidence type="ECO:0000313" key="1">
    <source>
        <dbReference type="EMBL" id="VTQ73827.1"/>
    </source>
</evidence>
<accession>A0A7Z9AWG6</accession>
<proteinExistence type="predicted"/>
<comment type="caution">
    <text evidence="1">The sequence shown here is derived from an EMBL/GenBank/DDBJ whole genome shotgun (WGS) entry which is preliminary data.</text>
</comment>
<protein>
    <submittedName>
        <fullName evidence="1">Uncharacterized protein</fullName>
    </submittedName>
</protein>
<dbReference type="AlphaFoldDB" id="A0A7Z9AWG6"/>
<name>A0A7Z9AWG6_ENTHR</name>
<dbReference type="EMBL" id="CABEEP010000002">
    <property type="protein sequence ID" value="VTQ73827.1"/>
    <property type="molecule type" value="Genomic_DNA"/>
</dbReference>
<dbReference type="RefSeq" id="WP_010738084.1">
    <property type="nucleotide sequence ID" value="NZ_CABEEP010000002.1"/>
</dbReference>
<reference evidence="1 2" key="1">
    <citation type="submission" date="2019-05" db="EMBL/GenBank/DDBJ databases">
        <authorList>
            <consortium name="Pathogen Informatics"/>
        </authorList>
    </citation>
    <scope>NUCLEOTIDE SEQUENCE [LARGE SCALE GENOMIC DNA]</scope>
    <source>
        <strain evidence="1 2">NCTC12204</strain>
    </source>
</reference>
<sequence length="72" mass="8548">MTEIQRLICFLESGKRKEISMAEYVSLQKRKHKWSERRYRQLLAELSRSQAIPPNYATQNGQVVRILKLRTA</sequence>
<dbReference type="Proteomes" id="UP000352698">
    <property type="component" value="Unassembled WGS sequence"/>
</dbReference>
<gene>
    <name evidence="1" type="ORF">NCTC12204_02765</name>
</gene>
<organism evidence="1 2">
    <name type="scientific">Enterococcus hirae</name>
    <dbReference type="NCBI Taxonomy" id="1354"/>
    <lineage>
        <taxon>Bacteria</taxon>
        <taxon>Bacillati</taxon>
        <taxon>Bacillota</taxon>
        <taxon>Bacilli</taxon>
        <taxon>Lactobacillales</taxon>
        <taxon>Enterococcaceae</taxon>
        <taxon>Enterococcus</taxon>
    </lineage>
</organism>